<comment type="subunit">
    <text evidence="3">Binds to multiple calmodulin (CaM) in the presence of Ca(2+) and CaM-like proteins.</text>
</comment>
<dbReference type="PROSITE" id="PS50096">
    <property type="entry name" value="IQ"/>
    <property type="match status" value="2"/>
</dbReference>
<dbReference type="AlphaFoldDB" id="A0AAV1AJQ2"/>
<feature type="region of interest" description="Disordered" evidence="4">
    <location>
        <begin position="346"/>
        <end position="375"/>
    </location>
</feature>
<dbReference type="GO" id="GO:0005516">
    <property type="term" value="F:calmodulin binding"/>
    <property type="evidence" value="ECO:0007669"/>
    <property type="project" value="UniProtKB-KW"/>
</dbReference>
<sequence length="583" mass="64584">MGKSPGKWIKTVLFGKKSSKSNIPRGREKLVNKKEGVVTSKVSETGLALEPTTDTITIPRHEEELELESREAENVLPDNQEIDTVGPVHQDAPLDPEILRREEAVTKAQAAFRGYLARRAFRALKGIIRLQALIRGHLVRRQAVVTLCCMYGIVKLQGLVQGQRVRQSDVGFEIHEKCNLLKLQDDKPVKPIAISDKILKLSANNFIRKLIASSTTIMALRLQYVRGDPNSVLSWLERWSASRFWRPIPQPKKIRDTKSQKKQGNIATGDAQTSKSKRTHRKLSTANFDLAPAQANPEFEKPKRNVRKFPSQPSDPVLENPQIELEKIKRNLRKVHNPVVETSVLSEVESETQKPHLEKETVASSVGVSEQAVISSNERIKKEAMKIISSELDIGITAGGLVSKVFDTPSSYQVNVESKPLTDITSKDENISDDEMKNESIDLVETSKDENSHLTNGGLSHKEDQTGSENQKPIRKASIVAKQERVENGAHNSPTVPSYMAATESAKAKLRAQGSPKIGQDGSEKNNNPRRHSLPSLTNSKISSHSPRTQRPVHSGGKGAHKSDKAVSSVVGNGKVVQAEWKR</sequence>
<evidence type="ECO:0000256" key="1">
    <source>
        <dbReference type="ARBA" id="ARBA00022860"/>
    </source>
</evidence>
<feature type="compositionally biased region" description="Polar residues" evidence="4">
    <location>
        <begin position="362"/>
        <end position="375"/>
    </location>
</feature>
<feature type="region of interest" description="Disordered" evidence="4">
    <location>
        <begin position="250"/>
        <end position="321"/>
    </location>
</feature>
<dbReference type="PANTHER" id="PTHR32295:SF281">
    <property type="entry name" value="PROTEIN IQ-DOMAIN 31"/>
    <property type="match status" value="1"/>
</dbReference>
<protein>
    <recommendedName>
        <fullName evidence="5">DUF4005 domain-containing protein</fullName>
    </recommendedName>
</protein>
<dbReference type="SMART" id="SM00015">
    <property type="entry name" value="IQ"/>
    <property type="match status" value="2"/>
</dbReference>
<dbReference type="EMBL" id="OX451739">
    <property type="protein sequence ID" value="CAI8610026.1"/>
    <property type="molecule type" value="Genomic_DNA"/>
</dbReference>
<dbReference type="Proteomes" id="UP001157006">
    <property type="component" value="Chromosome 4"/>
</dbReference>
<proteinExistence type="inferred from homology"/>
<organism evidence="6 7">
    <name type="scientific">Vicia faba</name>
    <name type="common">Broad bean</name>
    <name type="synonym">Faba vulgaris</name>
    <dbReference type="NCBI Taxonomy" id="3906"/>
    <lineage>
        <taxon>Eukaryota</taxon>
        <taxon>Viridiplantae</taxon>
        <taxon>Streptophyta</taxon>
        <taxon>Embryophyta</taxon>
        <taxon>Tracheophyta</taxon>
        <taxon>Spermatophyta</taxon>
        <taxon>Magnoliopsida</taxon>
        <taxon>eudicotyledons</taxon>
        <taxon>Gunneridae</taxon>
        <taxon>Pentapetalae</taxon>
        <taxon>rosids</taxon>
        <taxon>fabids</taxon>
        <taxon>Fabales</taxon>
        <taxon>Fabaceae</taxon>
        <taxon>Papilionoideae</taxon>
        <taxon>50 kb inversion clade</taxon>
        <taxon>NPAAA clade</taxon>
        <taxon>Hologalegina</taxon>
        <taxon>IRL clade</taxon>
        <taxon>Fabeae</taxon>
        <taxon>Vicia</taxon>
    </lineage>
</organism>
<dbReference type="Pfam" id="PF13178">
    <property type="entry name" value="DUF4005"/>
    <property type="match status" value="1"/>
</dbReference>
<evidence type="ECO:0000313" key="7">
    <source>
        <dbReference type="Proteomes" id="UP001157006"/>
    </source>
</evidence>
<feature type="compositionally biased region" description="Polar residues" evidence="4">
    <location>
        <begin position="535"/>
        <end position="549"/>
    </location>
</feature>
<feature type="compositionally biased region" description="Basic and acidic residues" evidence="4">
    <location>
        <begin position="425"/>
        <end position="452"/>
    </location>
</feature>
<feature type="compositionally biased region" description="Polar residues" evidence="4">
    <location>
        <begin position="262"/>
        <end position="274"/>
    </location>
</feature>
<feature type="domain" description="DUF4005" evidence="5">
    <location>
        <begin position="482"/>
        <end position="563"/>
    </location>
</feature>
<dbReference type="Pfam" id="PF00612">
    <property type="entry name" value="IQ"/>
    <property type="match status" value="2"/>
</dbReference>
<keyword evidence="1" id="KW-0112">Calmodulin-binding</keyword>
<dbReference type="InterPro" id="IPR000048">
    <property type="entry name" value="IQ_motif_EF-hand-BS"/>
</dbReference>
<feature type="compositionally biased region" description="Basic and acidic residues" evidence="4">
    <location>
        <begin position="351"/>
        <end position="361"/>
    </location>
</feature>
<dbReference type="CDD" id="cd23767">
    <property type="entry name" value="IQCD"/>
    <property type="match status" value="1"/>
</dbReference>
<reference evidence="6 7" key="1">
    <citation type="submission" date="2023-01" db="EMBL/GenBank/DDBJ databases">
        <authorList>
            <person name="Kreplak J."/>
        </authorList>
    </citation>
    <scope>NUCLEOTIDE SEQUENCE [LARGE SCALE GENOMIC DNA]</scope>
</reference>
<dbReference type="Gene3D" id="1.20.5.190">
    <property type="match status" value="1"/>
</dbReference>
<evidence type="ECO:0000256" key="2">
    <source>
        <dbReference type="ARBA" id="ARBA00024341"/>
    </source>
</evidence>
<feature type="region of interest" description="Disordered" evidence="4">
    <location>
        <begin position="425"/>
        <end position="583"/>
    </location>
</feature>
<dbReference type="InterPro" id="IPR025064">
    <property type="entry name" value="DUF4005"/>
</dbReference>
<gene>
    <name evidence="6" type="ORF">VFH_IV162280</name>
</gene>
<name>A0AAV1AJQ2_VICFA</name>
<evidence type="ECO:0000313" key="6">
    <source>
        <dbReference type="EMBL" id="CAI8610026.1"/>
    </source>
</evidence>
<evidence type="ECO:0000256" key="3">
    <source>
        <dbReference type="ARBA" id="ARBA00024378"/>
    </source>
</evidence>
<dbReference type="PANTHER" id="PTHR32295">
    <property type="entry name" value="IQ-DOMAIN 5-RELATED"/>
    <property type="match status" value="1"/>
</dbReference>
<comment type="similarity">
    <text evidence="2">Belongs to the IQD family.</text>
</comment>
<accession>A0AAV1AJQ2</accession>
<evidence type="ECO:0000256" key="4">
    <source>
        <dbReference type="SAM" id="MobiDB-lite"/>
    </source>
</evidence>
<evidence type="ECO:0000259" key="5">
    <source>
        <dbReference type="Pfam" id="PF13178"/>
    </source>
</evidence>
<keyword evidence="7" id="KW-1185">Reference proteome</keyword>